<proteinExistence type="inferred from homology"/>
<reference evidence="4 5" key="2">
    <citation type="submission" date="2009-02" db="EMBL/GenBank/DDBJ databases">
        <title>Draft genome sequence of Eubacterium hallii (DSM 3353).</title>
        <authorList>
            <person name="Sudarsanam P."/>
            <person name="Ley R."/>
            <person name="Guruge J."/>
            <person name="Turnbaugh P.J."/>
            <person name="Mahowald M."/>
            <person name="Liep D."/>
            <person name="Gordon J."/>
        </authorList>
    </citation>
    <scope>NUCLEOTIDE SEQUENCE [LARGE SCALE GENOMIC DNA]</scope>
    <source>
        <strain evidence="4 5">DSM 3353</strain>
    </source>
</reference>
<dbReference type="InterPro" id="IPR038300">
    <property type="entry name" value="SASP_sf_alpha/beta"/>
</dbReference>
<dbReference type="Proteomes" id="UP000003174">
    <property type="component" value="Unassembled WGS sequence"/>
</dbReference>
<dbReference type="Gene3D" id="6.10.10.80">
    <property type="entry name" value="Small, acid-soluble spore protein, alpha/beta type-like"/>
    <property type="match status" value="1"/>
</dbReference>
<reference evidence="4 5" key="1">
    <citation type="submission" date="2009-01" db="EMBL/GenBank/DDBJ databases">
        <authorList>
            <person name="Fulton L."/>
            <person name="Clifton S."/>
            <person name="Fulton B."/>
            <person name="Xu J."/>
            <person name="Minx P."/>
            <person name="Pepin K.H."/>
            <person name="Johnson M."/>
            <person name="Bhonagiri V."/>
            <person name="Nash W.E."/>
            <person name="Mardis E.R."/>
            <person name="Wilson R.K."/>
        </authorList>
    </citation>
    <scope>NUCLEOTIDE SEQUENCE [LARGE SCALE GENOMIC DNA]</scope>
    <source>
        <strain evidence="4 5">DSM 3353</strain>
    </source>
</reference>
<evidence type="ECO:0000256" key="1">
    <source>
        <dbReference type="ARBA" id="ARBA00003863"/>
    </source>
</evidence>
<comment type="similarity">
    <text evidence="2">Belongs to the alpha/beta-type SASP family.</text>
</comment>
<dbReference type="GO" id="GO:0003690">
    <property type="term" value="F:double-stranded DNA binding"/>
    <property type="evidence" value="ECO:0007669"/>
    <property type="project" value="InterPro"/>
</dbReference>
<dbReference type="AlphaFoldDB" id="C0EU21"/>
<dbReference type="InterPro" id="IPR018126">
    <property type="entry name" value="SASP_alpha/beta-type_CS"/>
</dbReference>
<evidence type="ECO:0000256" key="2">
    <source>
        <dbReference type="ARBA" id="ARBA00005442"/>
    </source>
</evidence>
<dbReference type="EMBL" id="ACEP01000047">
    <property type="protein sequence ID" value="EEG37232.1"/>
    <property type="molecule type" value="Genomic_DNA"/>
</dbReference>
<organism evidence="4 5">
    <name type="scientific">Anaerobutyricum hallii DSM 3353</name>
    <dbReference type="NCBI Taxonomy" id="411469"/>
    <lineage>
        <taxon>Bacteria</taxon>
        <taxon>Bacillati</taxon>
        <taxon>Bacillota</taxon>
        <taxon>Clostridia</taxon>
        <taxon>Lachnospirales</taxon>
        <taxon>Lachnospiraceae</taxon>
        <taxon>Anaerobutyricum</taxon>
    </lineage>
</organism>
<evidence type="ECO:0000313" key="4">
    <source>
        <dbReference type="EMBL" id="EEG37232.1"/>
    </source>
</evidence>
<sequence>MKAEVFFVKKKEKLFLGGEINLSELDADVQKKYEVAKELGIYDKVLEKGWGSLTAEETGRVGGVLRKRKNSGERVLS</sequence>
<evidence type="ECO:0008006" key="6">
    <source>
        <dbReference type="Google" id="ProtNLM"/>
    </source>
</evidence>
<accession>C0EU21</accession>
<dbReference type="GO" id="GO:0006265">
    <property type="term" value="P:DNA topological change"/>
    <property type="evidence" value="ECO:0007669"/>
    <property type="project" value="InterPro"/>
</dbReference>
<evidence type="ECO:0000313" key="5">
    <source>
        <dbReference type="Proteomes" id="UP000003174"/>
    </source>
</evidence>
<gene>
    <name evidence="4" type="ORF">EUBHAL_00904</name>
</gene>
<name>C0EU21_9FIRM</name>
<dbReference type="PROSITE" id="PS00304">
    <property type="entry name" value="SASP_1"/>
    <property type="match status" value="1"/>
</dbReference>
<evidence type="ECO:0000256" key="3">
    <source>
        <dbReference type="ARBA" id="ARBA00023125"/>
    </source>
</evidence>
<keyword evidence="3" id="KW-0238">DNA-binding</keyword>
<dbReference type="InterPro" id="IPR001448">
    <property type="entry name" value="SASP_alpha/beta-type"/>
</dbReference>
<comment type="function">
    <text evidence="1">SASP are bound to spore DNA. They are double-stranded DNA-binding proteins that cause DNA to change to an a-like conformation. They protect the DNA backbone from chemical and enzymatic cleavage and are thus involved in dormant spore's high resistance to UV light.</text>
</comment>
<protein>
    <recommendedName>
        <fullName evidence="6">Small, acid-soluble spore protein, alpha/beta type</fullName>
    </recommendedName>
</protein>
<dbReference type="Pfam" id="PF00269">
    <property type="entry name" value="SASP"/>
    <property type="match status" value="1"/>
</dbReference>
<comment type="caution">
    <text evidence="4">The sequence shown here is derived from an EMBL/GenBank/DDBJ whole genome shotgun (WGS) entry which is preliminary data.</text>
</comment>